<dbReference type="Pfam" id="PF13516">
    <property type="entry name" value="LRR_6"/>
    <property type="match status" value="5"/>
</dbReference>
<dbReference type="SMART" id="SM00368">
    <property type="entry name" value="LRR_RI"/>
    <property type="match status" value="7"/>
</dbReference>
<dbReference type="VEuPathDB" id="FungiDB:H257_08079"/>
<dbReference type="RefSeq" id="XP_009832160.1">
    <property type="nucleotide sequence ID" value="XM_009833858.1"/>
</dbReference>
<evidence type="ECO:0000313" key="2">
    <source>
        <dbReference type="EMBL" id="ETV78579.1"/>
    </source>
</evidence>
<dbReference type="AlphaFoldDB" id="W4GHT6"/>
<dbReference type="InterPro" id="IPR052201">
    <property type="entry name" value="LRR-containing_regulator"/>
</dbReference>
<dbReference type="InterPro" id="IPR001611">
    <property type="entry name" value="Leu-rich_rpt"/>
</dbReference>
<dbReference type="Gene3D" id="3.80.10.10">
    <property type="entry name" value="Ribonuclease Inhibitor"/>
    <property type="match status" value="1"/>
</dbReference>
<name>W4GHT6_APHAT</name>
<proteinExistence type="predicted"/>
<dbReference type="SUPFAM" id="SSF52047">
    <property type="entry name" value="RNI-like"/>
    <property type="match status" value="1"/>
</dbReference>
<sequence>MGPKAKKKELEPEDNGVTRPMVVASYTKMCRAIGVPMNSHVSDMIKGKGEEADEKLTQILLDEEFGNLGNGGIRAMTCAFLGTVPHSNTGPYQHLANVRVWNNPIGDEGASAISTLLCEGHALVNVVYVELMDCDIGPEGCAMLGNAVKAEHKSPLQTLKLNCNNKIGDDGVTALCQGLFENNAIKQLHLDFCNISSNGAVVLAQLLCMAKSGLQTLSLQGNVLGDPGLLNLSKGLKRSQSLVKLNISDNGIRKDVEALKTFRDAILRCKTLSTIKFSFNLIDVEGADILLPALESAEGARIKVFEVDASLPPEVFKKLNRSEKVDSKKKKGGKKGGKKK</sequence>
<gene>
    <name evidence="2" type="ORF">H257_08079</name>
</gene>
<keyword evidence="1" id="KW-0677">Repeat</keyword>
<organism evidence="2">
    <name type="scientific">Aphanomyces astaci</name>
    <name type="common">Crayfish plague agent</name>
    <dbReference type="NCBI Taxonomy" id="112090"/>
    <lineage>
        <taxon>Eukaryota</taxon>
        <taxon>Sar</taxon>
        <taxon>Stramenopiles</taxon>
        <taxon>Oomycota</taxon>
        <taxon>Saprolegniomycetes</taxon>
        <taxon>Saprolegniales</taxon>
        <taxon>Verrucalvaceae</taxon>
        <taxon>Aphanomyces</taxon>
    </lineage>
</organism>
<dbReference type="EMBL" id="KI913130">
    <property type="protein sequence ID" value="ETV78579.1"/>
    <property type="molecule type" value="Genomic_DNA"/>
</dbReference>
<dbReference type="PANTHER" id="PTHR24111:SF0">
    <property type="entry name" value="LEUCINE-RICH REPEAT-CONTAINING PROTEIN"/>
    <property type="match status" value="1"/>
</dbReference>
<accession>W4GHT6</accession>
<protein>
    <submittedName>
        <fullName evidence="2">Uncharacterized protein</fullName>
    </submittedName>
</protein>
<dbReference type="OrthoDB" id="341587at2759"/>
<dbReference type="STRING" id="112090.W4GHT6"/>
<dbReference type="PANTHER" id="PTHR24111">
    <property type="entry name" value="LEUCINE-RICH REPEAT-CONTAINING PROTEIN 34"/>
    <property type="match status" value="1"/>
</dbReference>
<reference evidence="2" key="1">
    <citation type="submission" date="2013-12" db="EMBL/GenBank/DDBJ databases">
        <title>The Genome Sequence of Aphanomyces astaci APO3.</title>
        <authorList>
            <consortium name="The Broad Institute Genomics Platform"/>
            <person name="Russ C."/>
            <person name="Tyler B."/>
            <person name="van West P."/>
            <person name="Dieguez-Uribeondo J."/>
            <person name="Young S.K."/>
            <person name="Zeng Q."/>
            <person name="Gargeya S."/>
            <person name="Fitzgerald M."/>
            <person name="Abouelleil A."/>
            <person name="Alvarado L."/>
            <person name="Chapman S.B."/>
            <person name="Gainer-Dewar J."/>
            <person name="Goldberg J."/>
            <person name="Griggs A."/>
            <person name="Gujja S."/>
            <person name="Hansen M."/>
            <person name="Howarth C."/>
            <person name="Imamovic A."/>
            <person name="Ireland A."/>
            <person name="Larimer J."/>
            <person name="McCowan C."/>
            <person name="Murphy C."/>
            <person name="Pearson M."/>
            <person name="Poon T.W."/>
            <person name="Priest M."/>
            <person name="Roberts A."/>
            <person name="Saif S."/>
            <person name="Shea T."/>
            <person name="Sykes S."/>
            <person name="Wortman J."/>
            <person name="Nusbaum C."/>
            <person name="Birren B."/>
        </authorList>
    </citation>
    <scope>NUCLEOTIDE SEQUENCE [LARGE SCALE GENOMIC DNA]</scope>
    <source>
        <strain evidence="2">APO3</strain>
    </source>
</reference>
<dbReference type="InterPro" id="IPR032675">
    <property type="entry name" value="LRR_dom_sf"/>
</dbReference>
<evidence type="ECO:0000256" key="1">
    <source>
        <dbReference type="ARBA" id="ARBA00022737"/>
    </source>
</evidence>
<dbReference type="GeneID" id="20810075"/>